<evidence type="ECO:0000313" key="3">
    <source>
        <dbReference type="Proteomes" id="UP000198951"/>
    </source>
</evidence>
<dbReference type="AlphaFoldDB" id="A0A1H3WWQ4"/>
<gene>
    <name evidence="2" type="ORF">SAMN05443667_101278</name>
</gene>
<dbReference type="OrthoDB" id="9813021at2"/>
<dbReference type="RefSeq" id="WP_091083632.1">
    <property type="nucleotide sequence ID" value="NZ_FNRD01000001.1"/>
</dbReference>
<name>A0A1H3WWQ4_9FLAO</name>
<dbReference type="EMBL" id="FNRD01000001">
    <property type="protein sequence ID" value="SDZ91596.1"/>
    <property type="molecule type" value="Genomic_DNA"/>
</dbReference>
<feature type="signal peptide" evidence="1">
    <location>
        <begin position="1"/>
        <end position="18"/>
    </location>
</feature>
<dbReference type="Proteomes" id="UP000198951">
    <property type="component" value="Unassembled WGS sequence"/>
</dbReference>
<accession>A0A1H3WWQ4</accession>
<reference evidence="3" key="1">
    <citation type="submission" date="2016-10" db="EMBL/GenBank/DDBJ databases">
        <authorList>
            <person name="Varghese N."/>
            <person name="Submissions S."/>
        </authorList>
    </citation>
    <scope>NUCLEOTIDE SEQUENCE [LARGE SCALE GENOMIC DNA]</scope>
    <source>
        <strain evidence="3">DSM 22376</strain>
    </source>
</reference>
<keyword evidence="3" id="KW-1185">Reference proteome</keyword>
<protein>
    <submittedName>
        <fullName evidence="2">Uncharacterized protein</fullName>
    </submittedName>
</protein>
<evidence type="ECO:0000313" key="2">
    <source>
        <dbReference type="EMBL" id="SDZ91596.1"/>
    </source>
</evidence>
<organism evidence="2 3">
    <name type="scientific">Flavobacterium gillisiae</name>
    <dbReference type="NCBI Taxonomy" id="150146"/>
    <lineage>
        <taxon>Bacteria</taxon>
        <taxon>Pseudomonadati</taxon>
        <taxon>Bacteroidota</taxon>
        <taxon>Flavobacteriia</taxon>
        <taxon>Flavobacteriales</taxon>
        <taxon>Flavobacteriaceae</taxon>
        <taxon>Flavobacterium</taxon>
    </lineage>
</organism>
<proteinExistence type="predicted"/>
<evidence type="ECO:0000256" key="1">
    <source>
        <dbReference type="SAM" id="SignalP"/>
    </source>
</evidence>
<keyword evidence="1" id="KW-0732">Signal</keyword>
<sequence length="173" mass="18174">MKKIIFSAILLAGLSSFAQSETAAVSATATSTASTMTLSEGTVLKVALSEDLNGKNLSKGQKIDFTTSGDFILGDRVVIKEGLKVTGTVTEAAKSGMLAKRGKLAFSIDYLYLPDGKVIKLTSDVTKAVKSSTGVVVATAVLLSPLALFIGGKNAKYKEGEIFEAYVKESYTF</sequence>
<feature type="chain" id="PRO_5011656350" evidence="1">
    <location>
        <begin position="19"/>
        <end position="173"/>
    </location>
</feature>